<dbReference type="Proteomes" id="UP001222325">
    <property type="component" value="Unassembled WGS sequence"/>
</dbReference>
<gene>
    <name evidence="1" type="ORF">B0H15DRAFT_159448</name>
</gene>
<sequence>MYTGIRDMAQNSRPFSVSTSMIVTLELDECQFPTQLILAPLTNVKGMTSAWQRYHTLSPKVSRNSVLSEATKTTGSIYSESAAGSSSEEECHQTDPADFYASDSRYCLRHISKSGPSSRNTVSSARTSSIHGSPLSFLLERNASKRRKWHRIALKRHVSKSRGHAAHGSYRVRPLPLIPRPRPRPLPELPFRLQGSVLQCLCHNRTV</sequence>
<dbReference type="EMBL" id="JARJCN010000016">
    <property type="protein sequence ID" value="KAJ7093471.1"/>
    <property type="molecule type" value="Genomic_DNA"/>
</dbReference>
<reference evidence="1" key="1">
    <citation type="submission" date="2023-03" db="EMBL/GenBank/DDBJ databases">
        <title>Massive genome expansion in bonnet fungi (Mycena s.s.) driven by repeated elements and novel gene families across ecological guilds.</title>
        <authorList>
            <consortium name="Lawrence Berkeley National Laboratory"/>
            <person name="Harder C.B."/>
            <person name="Miyauchi S."/>
            <person name="Viragh M."/>
            <person name="Kuo A."/>
            <person name="Thoen E."/>
            <person name="Andreopoulos B."/>
            <person name="Lu D."/>
            <person name="Skrede I."/>
            <person name="Drula E."/>
            <person name="Henrissat B."/>
            <person name="Morin E."/>
            <person name="Kohler A."/>
            <person name="Barry K."/>
            <person name="LaButti K."/>
            <person name="Morin E."/>
            <person name="Salamov A."/>
            <person name="Lipzen A."/>
            <person name="Mereny Z."/>
            <person name="Hegedus B."/>
            <person name="Baldrian P."/>
            <person name="Stursova M."/>
            <person name="Weitz H."/>
            <person name="Taylor A."/>
            <person name="Grigoriev I.V."/>
            <person name="Nagy L.G."/>
            <person name="Martin F."/>
            <person name="Kauserud H."/>
        </authorList>
    </citation>
    <scope>NUCLEOTIDE SEQUENCE</scope>
    <source>
        <strain evidence="1">CBHHK173m</strain>
    </source>
</reference>
<protein>
    <submittedName>
        <fullName evidence="1">Uncharacterized protein</fullName>
    </submittedName>
</protein>
<accession>A0AAD6UAM3</accession>
<proteinExistence type="predicted"/>
<organism evidence="1 2">
    <name type="scientific">Mycena belliarum</name>
    <dbReference type="NCBI Taxonomy" id="1033014"/>
    <lineage>
        <taxon>Eukaryota</taxon>
        <taxon>Fungi</taxon>
        <taxon>Dikarya</taxon>
        <taxon>Basidiomycota</taxon>
        <taxon>Agaricomycotina</taxon>
        <taxon>Agaricomycetes</taxon>
        <taxon>Agaricomycetidae</taxon>
        <taxon>Agaricales</taxon>
        <taxon>Marasmiineae</taxon>
        <taxon>Mycenaceae</taxon>
        <taxon>Mycena</taxon>
    </lineage>
</organism>
<keyword evidence="2" id="KW-1185">Reference proteome</keyword>
<evidence type="ECO:0000313" key="1">
    <source>
        <dbReference type="EMBL" id="KAJ7093471.1"/>
    </source>
</evidence>
<evidence type="ECO:0000313" key="2">
    <source>
        <dbReference type="Proteomes" id="UP001222325"/>
    </source>
</evidence>
<comment type="caution">
    <text evidence="1">The sequence shown here is derived from an EMBL/GenBank/DDBJ whole genome shotgun (WGS) entry which is preliminary data.</text>
</comment>
<dbReference type="AlphaFoldDB" id="A0AAD6UAM3"/>
<name>A0AAD6UAM3_9AGAR</name>